<name>A0A1T4VC56_9GAMM</name>
<dbReference type="InterPro" id="IPR015421">
    <property type="entry name" value="PyrdxlP-dep_Trfase_major"/>
</dbReference>
<dbReference type="CDD" id="cd06454">
    <property type="entry name" value="KBL_like"/>
    <property type="match status" value="1"/>
</dbReference>
<dbReference type="InterPro" id="IPR015424">
    <property type="entry name" value="PyrdxlP-dep_Trfase"/>
</dbReference>
<dbReference type="NCBIfam" id="TIGR00858">
    <property type="entry name" value="bioF"/>
    <property type="match status" value="1"/>
</dbReference>
<evidence type="ECO:0000256" key="3">
    <source>
        <dbReference type="ARBA" id="ARBA00010008"/>
    </source>
</evidence>
<keyword evidence="5 9" id="KW-0808">Transferase</keyword>
<feature type="binding site" evidence="9">
    <location>
        <position position="238"/>
    </location>
    <ligand>
        <name>pyridoxal 5'-phosphate</name>
        <dbReference type="ChEBI" id="CHEBI:597326"/>
    </ligand>
</feature>
<keyword evidence="13" id="KW-1185">Reference proteome</keyword>
<dbReference type="RefSeq" id="WP_078753817.1">
    <property type="nucleotide sequence ID" value="NZ_FUXU01000062.1"/>
</dbReference>
<feature type="binding site" evidence="9">
    <location>
        <begin position="112"/>
        <end position="113"/>
    </location>
    <ligand>
        <name>pyridoxal 5'-phosphate</name>
        <dbReference type="ChEBI" id="CHEBI:597326"/>
    </ligand>
</feature>
<feature type="domain" description="Aminotransferase class I/classII large" evidence="11">
    <location>
        <begin position="44"/>
        <end position="381"/>
    </location>
</feature>
<evidence type="ECO:0000256" key="7">
    <source>
        <dbReference type="ARBA" id="ARBA00022898"/>
    </source>
</evidence>
<dbReference type="InterPro" id="IPR004839">
    <property type="entry name" value="Aminotransferase_I/II_large"/>
</dbReference>
<comment type="subunit">
    <text evidence="4 9">Homodimer.</text>
</comment>
<keyword evidence="6 9" id="KW-0093">Biotin biosynthesis</keyword>
<feature type="binding site" evidence="9">
    <location>
        <position position="184"/>
    </location>
    <ligand>
        <name>pyridoxal 5'-phosphate</name>
        <dbReference type="ChEBI" id="CHEBI:597326"/>
    </ligand>
</feature>
<dbReference type="GO" id="GO:0008710">
    <property type="term" value="F:8-amino-7-oxononanoate synthase activity"/>
    <property type="evidence" value="ECO:0007669"/>
    <property type="project" value="UniProtKB-UniRule"/>
</dbReference>
<evidence type="ECO:0000313" key="12">
    <source>
        <dbReference type="EMBL" id="SKA62478.1"/>
    </source>
</evidence>
<sequence length="391" mass="43075">MTQLCQLHRRIGQRLEERRQKNLHRQVHTFQQQGAGLLDERGQHYINFSSNDYLGLASEPALINAWQDGLSHYGAGSTASPLVTGFSKPHQELEAALSDWLGFERAILFSSGFSANQAVLFSLLEKNDLLIQDKLNHASLMEAGMLSDAKMKRFQHNDVEKLRLALASDKESVARLVVTEGVFSMDGDLAPLGDIKALCNQVNAWLMVDDAHGVGVHGDEGRGSCSVAGITPDILIVTFGKAFGMMGAAVLCSKDVHDYLTQFARHYVYSTAMPPAQAHTLRHALTTIRTQTWRREKLVDLSKAFHEELVGVSGVAETCTPIKPVVIGDVFQMQKVSASLKEMGYWTGAIRPPTVPVNTARLRATLSVNHSEEQVRGFASSLRALLEREDV</sequence>
<dbReference type="PANTHER" id="PTHR13693:SF100">
    <property type="entry name" value="8-AMINO-7-OXONONANOATE SYNTHASE"/>
    <property type="match status" value="1"/>
</dbReference>
<dbReference type="UniPathway" id="UPA00078"/>
<dbReference type="InterPro" id="IPR015422">
    <property type="entry name" value="PyrdxlP-dep_Trfase_small"/>
</dbReference>
<evidence type="ECO:0000256" key="10">
    <source>
        <dbReference type="PIRSR" id="PIRSR604723-51"/>
    </source>
</evidence>
<dbReference type="Gene3D" id="3.90.1150.10">
    <property type="entry name" value="Aspartate Aminotransferase, domain 1"/>
    <property type="match status" value="1"/>
</dbReference>
<dbReference type="EC" id="2.3.1.47" evidence="9"/>
<feature type="binding site" evidence="9">
    <location>
        <position position="212"/>
    </location>
    <ligand>
        <name>pyridoxal 5'-phosphate</name>
        <dbReference type="ChEBI" id="CHEBI:597326"/>
    </ligand>
</feature>
<evidence type="ECO:0000256" key="8">
    <source>
        <dbReference type="ARBA" id="ARBA00047715"/>
    </source>
</evidence>
<comment type="pathway">
    <text evidence="2 9">Cofactor biosynthesis; biotin biosynthesis.</text>
</comment>
<organism evidence="12 13">
    <name type="scientific">Enterovibrio nigricans DSM 22720</name>
    <dbReference type="NCBI Taxonomy" id="1121868"/>
    <lineage>
        <taxon>Bacteria</taxon>
        <taxon>Pseudomonadati</taxon>
        <taxon>Pseudomonadota</taxon>
        <taxon>Gammaproteobacteria</taxon>
        <taxon>Vibrionales</taxon>
        <taxon>Vibrionaceae</taxon>
        <taxon>Enterovibrio</taxon>
    </lineage>
</organism>
<evidence type="ECO:0000259" key="11">
    <source>
        <dbReference type="Pfam" id="PF00155"/>
    </source>
</evidence>
<evidence type="ECO:0000256" key="2">
    <source>
        <dbReference type="ARBA" id="ARBA00004746"/>
    </source>
</evidence>
<evidence type="ECO:0000313" key="13">
    <source>
        <dbReference type="Proteomes" id="UP000190162"/>
    </source>
</evidence>
<dbReference type="Gene3D" id="3.40.640.10">
    <property type="entry name" value="Type I PLP-dependent aspartate aminotransferase-like (Major domain)"/>
    <property type="match status" value="1"/>
</dbReference>
<accession>A0A1T4VC56</accession>
<comment type="cofactor">
    <cofactor evidence="1 9 10">
        <name>pyridoxal 5'-phosphate</name>
        <dbReference type="ChEBI" id="CHEBI:597326"/>
    </cofactor>
</comment>
<dbReference type="PROSITE" id="PS00599">
    <property type="entry name" value="AA_TRANSFER_CLASS_2"/>
    <property type="match status" value="1"/>
</dbReference>
<dbReference type="Pfam" id="PF00155">
    <property type="entry name" value="Aminotran_1_2"/>
    <property type="match status" value="1"/>
</dbReference>
<feature type="modified residue" description="N6-(pyridoxal phosphate)lysine" evidence="9 10">
    <location>
        <position position="241"/>
    </location>
</feature>
<reference evidence="13" key="1">
    <citation type="submission" date="2017-02" db="EMBL/GenBank/DDBJ databases">
        <authorList>
            <person name="Varghese N."/>
            <person name="Submissions S."/>
        </authorList>
    </citation>
    <scope>NUCLEOTIDE SEQUENCE [LARGE SCALE GENOMIC DNA]</scope>
    <source>
        <strain evidence="13">DSM 22720</strain>
    </source>
</reference>
<protein>
    <recommendedName>
        <fullName evidence="9">8-amino-7-oxononanoate synthase</fullName>
        <shortName evidence="9">AONS</shortName>
        <ecNumber evidence="9">2.3.1.47</ecNumber>
    </recommendedName>
    <alternativeName>
        <fullName evidence="9">7-keto-8-amino-pelargonic acid synthase</fullName>
        <shortName evidence="9">7-KAP synthase</shortName>
        <shortName evidence="9">KAPA synthase</shortName>
    </alternativeName>
    <alternativeName>
        <fullName evidence="9">8-amino-7-ketopelargonate synthase</fullName>
    </alternativeName>
</protein>
<dbReference type="InterPro" id="IPR001917">
    <property type="entry name" value="Aminotrans_II_pyridoxalP_BS"/>
</dbReference>
<evidence type="ECO:0000256" key="9">
    <source>
        <dbReference type="HAMAP-Rule" id="MF_01693"/>
    </source>
</evidence>
<evidence type="ECO:0000256" key="5">
    <source>
        <dbReference type="ARBA" id="ARBA00022679"/>
    </source>
</evidence>
<dbReference type="InterPro" id="IPR004723">
    <property type="entry name" value="AONS_Archaea/Proteobacteria"/>
</dbReference>
<comment type="function">
    <text evidence="9">Catalyzes the decarboxylative condensation of pimeloyl-[acyl-carrier protein] and L-alanine to produce 8-amino-7-oxononanoate (AON), [acyl-carrier protein], and carbon dioxide.</text>
</comment>
<evidence type="ECO:0000256" key="4">
    <source>
        <dbReference type="ARBA" id="ARBA00011738"/>
    </source>
</evidence>
<feature type="binding site" evidence="9">
    <location>
        <position position="354"/>
    </location>
    <ligand>
        <name>substrate</name>
    </ligand>
</feature>
<dbReference type="Proteomes" id="UP000190162">
    <property type="component" value="Unassembled WGS sequence"/>
</dbReference>
<feature type="binding site" evidence="9">
    <location>
        <position position="137"/>
    </location>
    <ligand>
        <name>substrate</name>
    </ligand>
</feature>
<comment type="similarity">
    <text evidence="3 9">Belongs to the class-II pyridoxal-phosphate-dependent aminotransferase family. BioF subfamily.</text>
</comment>
<dbReference type="SUPFAM" id="SSF53383">
    <property type="entry name" value="PLP-dependent transferases"/>
    <property type="match status" value="1"/>
</dbReference>
<dbReference type="GO" id="GO:0009102">
    <property type="term" value="P:biotin biosynthetic process"/>
    <property type="evidence" value="ECO:0007669"/>
    <property type="project" value="UniProtKB-UniRule"/>
</dbReference>
<dbReference type="GO" id="GO:0030170">
    <property type="term" value="F:pyridoxal phosphate binding"/>
    <property type="evidence" value="ECO:0007669"/>
    <property type="project" value="UniProtKB-UniRule"/>
</dbReference>
<gene>
    <name evidence="9" type="primary">bioF</name>
    <name evidence="12" type="ORF">SAMN02745132_03628</name>
</gene>
<dbReference type="HAMAP" id="MF_01693">
    <property type="entry name" value="BioF_aminotrans_2"/>
    <property type="match status" value="1"/>
</dbReference>
<dbReference type="OrthoDB" id="9807157at2"/>
<dbReference type="PANTHER" id="PTHR13693">
    <property type="entry name" value="CLASS II AMINOTRANSFERASE/8-AMINO-7-OXONONANOATE SYNTHASE"/>
    <property type="match status" value="1"/>
</dbReference>
<dbReference type="InterPro" id="IPR050087">
    <property type="entry name" value="AON_synthase_class-II"/>
</dbReference>
<dbReference type="EMBL" id="FUXU01000062">
    <property type="protein sequence ID" value="SKA62478.1"/>
    <property type="molecule type" value="Genomic_DNA"/>
</dbReference>
<dbReference type="AlphaFoldDB" id="A0A1T4VC56"/>
<evidence type="ECO:0000256" key="1">
    <source>
        <dbReference type="ARBA" id="ARBA00001933"/>
    </source>
</evidence>
<dbReference type="InterPro" id="IPR022834">
    <property type="entry name" value="AONS_Proteobacteria"/>
</dbReference>
<feature type="binding site" evidence="9">
    <location>
        <position position="25"/>
    </location>
    <ligand>
        <name>substrate</name>
    </ligand>
</feature>
<comment type="catalytic activity">
    <reaction evidence="8 9">
        <text>6-carboxyhexanoyl-[ACP] + L-alanine + H(+) = (8S)-8-amino-7-oxononanoate + holo-[ACP] + CO2</text>
        <dbReference type="Rhea" id="RHEA:42288"/>
        <dbReference type="Rhea" id="RHEA-COMP:9685"/>
        <dbReference type="Rhea" id="RHEA-COMP:9955"/>
        <dbReference type="ChEBI" id="CHEBI:15378"/>
        <dbReference type="ChEBI" id="CHEBI:16526"/>
        <dbReference type="ChEBI" id="CHEBI:57972"/>
        <dbReference type="ChEBI" id="CHEBI:64479"/>
        <dbReference type="ChEBI" id="CHEBI:78846"/>
        <dbReference type="ChEBI" id="CHEBI:149468"/>
        <dbReference type="EC" id="2.3.1.47"/>
    </reaction>
</comment>
<keyword evidence="7 9" id="KW-0663">Pyridoxal phosphate</keyword>
<proteinExistence type="inferred from homology"/>
<evidence type="ECO:0000256" key="6">
    <source>
        <dbReference type="ARBA" id="ARBA00022756"/>
    </source>
</evidence>